<name>A0A9P6NAA7_9BASI</name>
<keyword evidence="2" id="KW-1185">Reference proteome</keyword>
<protein>
    <submittedName>
        <fullName evidence="1">Uncharacterized protein</fullName>
    </submittedName>
</protein>
<reference evidence="1" key="1">
    <citation type="submission" date="2013-11" db="EMBL/GenBank/DDBJ databases">
        <title>Genome sequence of the fusiform rust pathogen reveals effectors for host alternation and coevolution with pine.</title>
        <authorList>
            <consortium name="DOE Joint Genome Institute"/>
            <person name="Smith K."/>
            <person name="Pendleton A."/>
            <person name="Kubisiak T."/>
            <person name="Anderson C."/>
            <person name="Salamov A."/>
            <person name="Aerts A."/>
            <person name="Riley R."/>
            <person name="Clum A."/>
            <person name="Lindquist E."/>
            <person name="Ence D."/>
            <person name="Campbell M."/>
            <person name="Kronenberg Z."/>
            <person name="Feau N."/>
            <person name="Dhillon B."/>
            <person name="Hamelin R."/>
            <person name="Burleigh J."/>
            <person name="Smith J."/>
            <person name="Yandell M."/>
            <person name="Nelson C."/>
            <person name="Grigoriev I."/>
            <person name="Davis J."/>
        </authorList>
    </citation>
    <scope>NUCLEOTIDE SEQUENCE</scope>
    <source>
        <strain evidence="1">G11</strain>
    </source>
</reference>
<evidence type="ECO:0000313" key="1">
    <source>
        <dbReference type="EMBL" id="KAG0142875.1"/>
    </source>
</evidence>
<evidence type="ECO:0000313" key="2">
    <source>
        <dbReference type="Proteomes" id="UP000886653"/>
    </source>
</evidence>
<organism evidence="1 2">
    <name type="scientific">Cronartium quercuum f. sp. fusiforme G11</name>
    <dbReference type="NCBI Taxonomy" id="708437"/>
    <lineage>
        <taxon>Eukaryota</taxon>
        <taxon>Fungi</taxon>
        <taxon>Dikarya</taxon>
        <taxon>Basidiomycota</taxon>
        <taxon>Pucciniomycotina</taxon>
        <taxon>Pucciniomycetes</taxon>
        <taxon>Pucciniales</taxon>
        <taxon>Coleosporiaceae</taxon>
        <taxon>Cronartium</taxon>
    </lineage>
</organism>
<dbReference type="EMBL" id="MU167335">
    <property type="protein sequence ID" value="KAG0142875.1"/>
    <property type="molecule type" value="Genomic_DNA"/>
</dbReference>
<gene>
    <name evidence="1" type="ORF">CROQUDRAFT_97022</name>
</gene>
<dbReference type="AlphaFoldDB" id="A0A9P6NAA7"/>
<dbReference type="Proteomes" id="UP000886653">
    <property type="component" value="Unassembled WGS sequence"/>
</dbReference>
<sequence>MTLCSSKIKRTTANPTIQTSTPNPFTLTFSSSNSLAFPFTLSLSLSLSLPNSLAARSSLSGQSHSFVRRQYPRTSMPLKPTLAISVVHQRSLSPATNHQLHRRLLMGVLVIYHLV</sequence>
<accession>A0A9P6NAA7</accession>
<proteinExistence type="predicted"/>
<comment type="caution">
    <text evidence="1">The sequence shown here is derived from an EMBL/GenBank/DDBJ whole genome shotgun (WGS) entry which is preliminary data.</text>
</comment>